<keyword evidence="3" id="KW-1185">Reference proteome</keyword>
<dbReference type="AlphaFoldDB" id="A0A8B8IYD1"/>
<evidence type="ECO:0000313" key="4">
    <source>
        <dbReference type="RefSeq" id="XP_026501041.2"/>
    </source>
</evidence>
<dbReference type="PANTHER" id="PTHR34339">
    <property type="entry name" value="STIMULATOR OF INTERFERON GENES PROTEIN"/>
    <property type="match status" value="1"/>
</dbReference>
<dbReference type="InterPro" id="IPR038623">
    <property type="entry name" value="STING_C_sf"/>
</dbReference>
<name>A0A8B8IYD1_VANTA</name>
<feature type="domain" description="STING ligand-binding" evidence="2">
    <location>
        <begin position="128"/>
        <end position="319"/>
    </location>
</feature>
<gene>
    <name evidence="4" type="primary">LOC113404382</name>
</gene>
<dbReference type="GO" id="GO:0061507">
    <property type="term" value="F:2',3'-cyclic GMP-AMP binding"/>
    <property type="evidence" value="ECO:0007669"/>
    <property type="project" value="TreeGrafter"/>
</dbReference>
<dbReference type="OrthoDB" id="6053839at2759"/>
<keyword evidence="1" id="KW-1133">Transmembrane helix</keyword>
<dbReference type="OMA" id="LMEETIY"/>
<organism evidence="3 4">
    <name type="scientific">Vanessa tameamea</name>
    <name type="common">Kamehameha butterfly</name>
    <dbReference type="NCBI Taxonomy" id="334116"/>
    <lineage>
        <taxon>Eukaryota</taxon>
        <taxon>Metazoa</taxon>
        <taxon>Ecdysozoa</taxon>
        <taxon>Arthropoda</taxon>
        <taxon>Hexapoda</taxon>
        <taxon>Insecta</taxon>
        <taxon>Pterygota</taxon>
        <taxon>Neoptera</taxon>
        <taxon>Endopterygota</taxon>
        <taxon>Lepidoptera</taxon>
        <taxon>Glossata</taxon>
        <taxon>Ditrysia</taxon>
        <taxon>Papilionoidea</taxon>
        <taxon>Nymphalidae</taxon>
        <taxon>Nymphalinae</taxon>
        <taxon>Vanessa</taxon>
    </lineage>
</organism>
<feature type="transmembrane region" description="Helical" evidence="1">
    <location>
        <begin position="9"/>
        <end position="27"/>
    </location>
</feature>
<dbReference type="GO" id="GO:0005776">
    <property type="term" value="C:autophagosome"/>
    <property type="evidence" value="ECO:0007669"/>
    <property type="project" value="TreeGrafter"/>
</dbReference>
<dbReference type="GO" id="GO:0035438">
    <property type="term" value="F:cyclic-di-GMP binding"/>
    <property type="evidence" value="ECO:0007669"/>
    <property type="project" value="TreeGrafter"/>
</dbReference>
<dbReference type="GO" id="GO:0000045">
    <property type="term" value="P:autophagosome assembly"/>
    <property type="evidence" value="ECO:0007669"/>
    <property type="project" value="TreeGrafter"/>
</dbReference>
<dbReference type="GO" id="GO:0032481">
    <property type="term" value="P:positive regulation of type I interferon production"/>
    <property type="evidence" value="ECO:0007669"/>
    <property type="project" value="InterPro"/>
</dbReference>
<accession>A0A8B8IYD1</accession>
<keyword evidence="1" id="KW-0472">Membrane</keyword>
<dbReference type="Gene3D" id="3.40.50.12100">
    <property type="entry name" value="Stimulator of interferon genes protein"/>
    <property type="match status" value="1"/>
</dbReference>
<sequence>MNKKNDKLYIYAFEIFFACGMSFGSQSVHFDNIQTWLVIVARYIVYNLIIKGIHESSVLGFNHFQTRSKLDFNKMYDQSKIFLMIFAGSICVLVYSKQRVFDEGFLLFFIGHLIAKYPEIEQKSSTINYGVGMACSFFEGYLAHIIPSDGARFVGFEENINIYEAKQGVVFPVKKLFIVITKSLYCPPDLKQFNKKNQRLPYLEACQSLEDVEKDVAGVKNRTYRNSAYKIYRAGRAPVYLAAECASPLHTLHRVLERRALHPELLDIDTQEIVSDFCTMLRSIISRSSDCRDKCELVFYDDKDPNLNLADILLEKIRELEPDFENIITIEPR</sequence>
<evidence type="ECO:0000313" key="3">
    <source>
        <dbReference type="Proteomes" id="UP001652626"/>
    </source>
</evidence>
<dbReference type="RefSeq" id="XP_026501041.2">
    <property type="nucleotide sequence ID" value="XM_026645256.2"/>
</dbReference>
<dbReference type="GO" id="GO:0045087">
    <property type="term" value="P:innate immune response"/>
    <property type="evidence" value="ECO:0007669"/>
    <property type="project" value="TreeGrafter"/>
</dbReference>
<feature type="transmembrane region" description="Helical" evidence="1">
    <location>
        <begin position="75"/>
        <end position="95"/>
    </location>
</feature>
<dbReference type="GO" id="GO:0061709">
    <property type="term" value="P:reticulophagy"/>
    <property type="evidence" value="ECO:0007669"/>
    <property type="project" value="TreeGrafter"/>
</dbReference>
<dbReference type="Proteomes" id="UP001652626">
    <property type="component" value="Chromosome 17"/>
</dbReference>
<feature type="transmembrane region" description="Helical" evidence="1">
    <location>
        <begin position="33"/>
        <end position="54"/>
    </location>
</feature>
<dbReference type="InterPro" id="IPR029158">
    <property type="entry name" value="STING"/>
</dbReference>
<reference evidence="4" key="1">
    <citation type="submission" date="2025-08" db="UniProtKB">
        <authorList>
            <consortium name="RefSeq"/>
        </authorList>
    </citation>
    <scope>IDENTIFICATION</scope>
    <source>
        <tissue evidence="4">Whole body</tissue>
    </source>
</reference>
<dbReference type="Pfam" id="PF15009">
    <property type="entry name" value="STING_LBD"/>
    <property type="match status" value="1"/>
</dbReference>
<proteinExistence type="predicted"/>
<dbReference type="GeneID" id="113404382"/>
<evidence type="ECO:0000259" key="2">
    <source>
        <dbReference type="Pfam" id="PF15009"/>
    </source>
</evidence>
<dbReference type="PANTHER" id="PTHR34339:SF1">
    <property type="entry name" value="STIMULATOR OF INTERFERON GENES PROTEIN"/>
    <property type="match status" value="1"/>
</dbReference>
<dbReference type="GO" id="GO:0005789">
    <property type="term" value="C:endoplasmic reticulum membrane"/>
    <property type="evidence" value="ECO:0007669"/>
    <property type="project" value="TreeGrafter"/>
</dbReference>
<protein>
    <submittedName>
        <fullName evidence="4">Stimulator of interferon genes protein-like</fullName>
    </submittedName>
</protein>
<keyword evidence="1" id="KW-0812">Transmembrane</keyword>
<evidence type="ECO:0000256" key="1">
    <source>
        <dbReference type="SAM" id="Phobius"/>
    </source>
</evidence>
<dbReference type="GO" id="GO:0016239">
    <property type="term" value="P:positive regulation of macroautophagy"/>
    <property type="evidence" value="ECO:0007669"/>
    <property type="project" value="TreeGrafter"/>
</dbReference>
<dbReference type="GO" id="GO:0002218">
    <property type="term" value="P:activation of innate immune response"/>
    <property type="evidence" value="ECO:0007669"/>
    <property type="project" value="InterPro"/>
</dbReference>
<dbReference type="InterPro" id="IPR055432">
    <property type="entry name" value="STING_LBD"/>
</dbReference>